<evidence type="ECO:0000256" key="2">
    <source>
        <dbReference type="ARBA" id="ARBA00022618"/>
    </source>
</evidence>
<dbReference type="OrthoDB" id="26401at2759"/>
<dbReference type="Gene3D" id="1.25.10.10">
    <property type="entry name" value="Leucine-rich Repeat Variant"/>
    <property type="match status" value="2"/>
</dbReference>
<dbReference type="PANTHER" id="PTHR12827:SF3">
    <property type="entry name" value="ANAPHASE-PROMOTING COMPLEX SUBUNIT 1"/>
    <property type="match status" value="1"/>
</dbReference>
<dbReference type="GO" id="GO:0070979">
    <property type="term" value="P:protein K11-linked ubiquitination"/>
    <property type="evidence" value="ECO:0007669"/>
    <property type="project" value="TreeGrafter"/>
</dbReference>
<dbReference type="GO" id="GO:0007091">
    <property type="term" value="P:metaphase/anaphase transition of mitotic cell cycle"/>
    <property type="evidence" value="ECO:0007669"/>
    <property type="project" value="TreeGrafter"/>
</dbReference>
<accession>A0A9P5XH67</accession>
<keyword evidence="11" id="KW-1185">Reference proteome</keyword>
<evidence type="ECO:0008006" key="12">
    <source>
        <dbReference type="Google" id="ProtNLM"/>
    </source>
</evidence>
<dbReference type="GO" id="GO:0051301">
    <property type="term" value="P:cell division"/>
    <property type="evidence" value="ECO:0007669"/>
    <property type="project" value="UniProtKB-KW"/>
</dbReference>
<evidence type="ECO:0000259" key="8">
    <source>
        <dbReference type="Pfam" id="PF18122"/>
    </source>
</evidence>
<name>A0A9P5XH67_9AGAR</name>
<dbReference type="GO" id="GO:0005680">
    <property type="term" value="C:anaphase-promoting complex"/>
    <property type="evidence" value="ECO:0007669"/>
    <property type="project" value="InterPro"/>
</dbReference>
<dbReference type="Pfam" id="PF21282">
    <property type="entry name" value="APC1_3rd"/>
    <property type="match status" value="1"/>
</dbReference>
<keyword evidence="3" id="KW-0677">Repeat</keyword>
<dbReference type="Proteomes" id="UP000807342">
    <property type="component" value="Unassembled WGS sequence"/>
</dbReference>
<evidence type="ECO:0000256" key="5">
    <source>
        <dbReference type="ARBA" id="ARBA00023306"/>
    </source>
</evidence>
<evidence type="ECO:0000259" key="9">
    <source>
        <dbReference type="Pfam" id="PF21282"/>
    </source>
</evidence>
<evidence type="ECO:0000313" key="10">
    <source>
        <dbReference type="EMBL" id="KAF9451323.1"/>
    </source>
</evidence>
<feature type="domain" description="Anaphase-promoting complex subunit 1 C-terminal" evidence="8">
    <location>
        <begin position="1697"/>
        <end position="1880"/>
    </location>
</feature>
<evidence type="ECO:0000256" key="4">
    <source>
        <dbReference type="ARBA" id="ARBA00022776"/>
    </source>
</evidence>
<keyword evidence="4" id="KW-0498">Mitosis</keyword>
<proteinExistence type="inferred from homology"/>
<keyword evidence="2" id="KW-0132">Cell division</keyword>
<sequence>MTRPVIVPLRPLHKSSAFNFLEKHTPSSSASSNESKLLQAIRSVLRGSDTENLSTIQTTYHYDSQLDGRELTWNANTVVLSYGGVIRRRWSFEQEGENIQWACLGMLEQAETQTPREPSPTSTTAAPLPQLEKSSSERPTFGPFTRAQAASQTPSKRVTIVPAIFIFLRSVGRIILQNGGEYSLSLPFIVRKAWPLYPHGVMIQRVLEPTELLEAEMTGEAVLPTIFSMTSPLAEAAAVGLTAGIVGGYRNIPVRLKDEDENSTRPLRSVPSTEMIVAVTRKGHDSTIYGVVTVDVEQRKLSLWRYAYLKPKDIPVPLTESRPRESKKRQSIPGPGSRRTSAIYDGAGRLHHPLSPGRRSPEISPDVFDVPLPDMPRLSSLPGMAPSLSTTTTLQSLVPGGSSQRSAAAATKRLSLTRNDLSVTMDRMVLGGRADADLEIPIEHGRMKAAYWMERMHCQEISEEDAKSWRDITLSAFDERFDGTQERCLMSFQLPKSQVAHIHSATFGRDNMMKIQPVAQIPAIASISIRATRQLIWDLLVLRPDHQLTLLTHGNREIPIDTSGGPRSSGDDSGMDIEIDGNSNPILHLSRVGISSIALKFANGREARLDLPFNPKDPLTVECLAILAQCLTPEASFLLYRAFLDRWNEKGLSSVEGVQFSCLTDAIYSVFQLRNEPVRPPIGVWEQLVQSTSHQHFKDDIVLRQLRKPAETPAPKTINPTKRPSKLLSPMLYALHTLAEYLRLLVDRFGDLVKLVPLIRRIALEVRPEWADYWQRLVPDPTGTWPVSIVSPPAYLDDRIPVWPPDISAIFYGRLSTPEWKVPWHDMSQIASRFGVPASFEYGRWDPLQVLHDLSALYTYLTDGQTPDIRTRAERAMLLLVTRRGTKFLDSLPLGITAPLREAARTCQLAPPPGWPLHAYMAIGRNDLAASASEAVQQFNRDGFKCRKDFFNPGKPRQTISHFVSTARAAGGGEVDVVTGVELDLEAFTSIRFGQDRRLEEIARMLCSSTVTSIKVADRSDLSEHDQTKEHQNHVIRVAERTLALPYGRAMFTFGSVPTVSREAYTIPKLEFTIRVQPLNITVIPETGKISTESLSWGDFHNGVAAGLRISPTASGVESSWIAFNKPSELSPEHAGFLLGLGLTGHLKHMMTWHTFSYLTPKHDLTSIGVLLGLSAANVGSADQHVTKLLAVHTPALLPTPSVDLNVSLMTQAAGLTGVGLLYLGTKNRRMAEVCLNQISRRDLVQPDLSNEHREAYTYAAALAFGMIMLGKGTTIPADAHLLSRLSTLIHGDADPMLGKKIRAPFDTNLTSPAATIALGLMYLRTERQDIADLLPIPDTVLALNRIQPSFLTVRTIARNLIMWNEIAPSNEWLISQIPESIREAIEARSKENKVIDESIELAYYNVLAGCCFVIGLKYAGTARQEAYLLIVRYFDQYTRLAYTNGPAFDHRIKRSAVRDGLNLISISLSMVMAGTGEISCLRRLRYAYGLYQQSGYHLGFKYGVHVSTHMALGLLFLGAGRFTLGTSDAAIACLVTAFFPRFHHVSSDNKSFLQALRHLWALAIEPRCLIARDVDSGEVVYLPVKITFKEEKETSVTLISPTLIPDMDKLVSIRVDTPRYWPFYLDTQQEPRHKDALLKSQTLYVKRRTAFLSYTEDPKGSRSLFVRSGSSAGDAATLDFPQLTDTRTHPASDLSEFITSFSNDVLFLAFADHMARGDEGFTDKERLFHKYCHAALLDSILQDKPQTLQSHLTLYLYRTMDPRSQYFNLRLQDLRFAADFYSKIYERRFSGKANNNPRPPLIRDTAVLGALYALDKRLESVRKSETFLQALGQYARGEKVNTSLPPDATGGAAQKDGEVDAGLGTMRQLGWYLLRNGVPVSTLLVVLRQLAQDAHRQCLGASPPEGTSDAALLDLGIKEVLHGTGTKMTTSLGSGWSAKSLDEIIRVWETGSGATISGTQLS</sequence>
<dbReference type="InterPro" id="IPR024990">
    <property type="entry name" value="Apc1"/>
</dbReference>
<comment type="similarity">
    <text evidence="1">Belongs to the APC1 family.</text>
</comment>
<dbReference type="EMBL" id="MU151087">
    <property type="protein sequence ID" value="KAF9451323.1"/>
    <property type="molecule type" value="Genomic_DNA"/>
</dbReference>
<gene>
    <name evidence="10" type="ORF">P691DRAFT_773203</name>
</gene>
<feature type="compositionally biased region" description="Low complexity" evidence="6">
    <location>
        <begin position="111"/>
        <end position="131"/>
    </location>
</feature>
<organism evidence="10 11">
    <name type="scientific">Macrolepiota fuliginosa MF-IS2</name>
    <dbReference type="NCBI Taxonomy" id="1400762"/>
    <lineage>
        <taxon>Eukaryota</taxon>
        <taxon>Fungi</taxon>
        <taxon>Dikarya</taxon>
        <taxon>Basidiomycota</taxon>
        <taxon>Agaricomycotina</taxon>
        <taxon>Agaricomycetes</taxon>
        <taxon>Agaricomycetidae</taxon>
        <taxon>Agaricales</taxon>
        <taxon>Agaricineae</taxon>
        <taxon>Agaricaceae</taxon>
        <taxon>Macrolepiota</taxon>
    </lineage>
</organism>
<dbReference type="GO" id="GO:0031145">
    <property type="term" value="P:anaphase-promoting complex-dependent catabolic process"/>
    <property type="evidence" value="ECO:0007669"/>
    <property type="project" value="TreeGrafter"/>
</dbReference>
<evidence type="ECO:0000256" key="6">
    <source>
        <dbReference type="SAM" id="MobiDB-lite"/>
    </source>
</evidence>
<dbReference type="GO" id="GO:0060090">
    <property type="term" value="F:molecular adaptor activity"/>
    <property type="evidence" value="ECO:0007669"/>
    <property type="project" value="TreeGrafter"/>
</dbReference>
<keyword evidence="5" id="KW-0131">Cell cycle</keyword>
<dbReference type="PANTHER" id="PTHR12827">
    <property type="entry name" value="MEIOTIC CHECKPOINT REGULATOR TSG24 FAMILY MEMBER"/>
    <property type="match status" value="1"/>
</dbReference>
<dbReference type="InterPro" id="IPR041221">
    <property type="entry name" value="APC1_C"/>
</dbReference>
<protein>
    <recommendedName>
        <fullName evidence="12">Anaphase-promoting complex subunit 1</fullName>
    </recommendedName>
</protein>
<dbReference type="InterPro" id="IPR049255">
    <property type="entry name" value="Apc1_N"/>
</dbReference>
<evidence type="ECO:0000313" key="11">
    <source>
        <dbReference type="Proteomes" id="UP000807342"/>
    </source>
</evidence>
<evidence type="ECO:0000259" key="7">
    <source>
        <dbReference type="Pfam" id="PF12859"/>
    </source>
</evidence>
<reference evidence="10" key="1">
    <citation type="submission" date="2020-11" db="EMBL/GenBank/DDBJ databases">
        <authorList>
            <consortium name="DOE Joint Genome Institute"/>
            <person name="Ahrendt S."/>
            <person name="Riley R."/>
            <person name="Andreopoulos W."/>
            <person name="Labutti K."/>
            <person name="Pangilinan J."/>
            <person name="Ruiz-Duenas F.J."/>
            <person name="Barrasa J.M."/>
            <person name="Sanchez-Garcia M."/>
            <person name="Camarero S."/>
            <person name="Miyauchi S."/>
            <person name="Serrano A."/>
            <person name="Linde D."/>
            <person name="Babiker R."/>
            <person name="Drula E."/>
            <person name="Ayuso-Fernandez I."/>
            <person name="Pacheco R."/>
            <person name="Padilla G."/>
            <person name="Ferreira P."/>
            <person name="Barriuso J."/>
            <person name="Kellner H."/>
            <person name="Castanera R."/>
            <person name="Alfaro M."/>
            <person name="Ramirez L."/>
            <person name="Pisabarro A.G."/>
            <person name="Kuo A."/>
            <person name="Tritt A."/>
            <person name="Lipzen A."/>
            <person name="He G."/>
            <person name="Yan M."/>
            <person name="Ng V."/>
            <person name="Cullen D."/>
            <person name="Martin F."/>
            <person name="Rosso M.-N."/>
            <person name="Henrissat B."/>
            <person name="Hibbett D."/>
            <person name="Martinez A.T."/>
            <person name="Grigoriev I.V."/>
        </authorList>
    </citation>
    <scope>NUCLEOTIDE SEQUENCE</scope>
    <source>
        <strain evidence="10">MF-IS2</strain>
    </source>
</reference>
<feature type="domain" description="Anaphase-promoting complex subunit 1 N-terminal" evidence="7">
    <location>
        <begin position="67"/>
        <end position="209"/>
    </location>
</feature>
<dbReference type="InterPro" id="IPR048971">
    <property type="entry name" value="Apc1_3rd"/>
</dbReference>
<evidence type="ECO:0000256" key="3">
    <source>
        <dbReference type="ARBA" id="ARBA00022737"/>
    </source>
</evidence>
<dbReference type="Pfam" id="PF12859">
    <property type="entry name" value="ANAPC1"/>
    <property type="match status" value="1"/>
</dbReference>
<evidence type="ECO:0000256" key="1">
    <source>
        <dbReference type="ARBA" id="ARBA00010547"/>
    </source>
</evidence>
<dbReference type="Pfam" id="PF18122">
    <property type="entry name" value="APC1_C"/>
    <property type="match status" value="1"/>
</dbReference>
<feature type="domain" description="Anaphase-promoting complex subunit 1 beta-sandwich" evidence="9">
    <location>
        <begin position="1568"/>
        <end position="1649"/>
    </location>
</feature>
<feature type="region of interest" description="Disordered" evidence="6">
    <location>
        <begin position="110"/>
        <end position="148"/>
    </location>
</feature>
<comment type="caution">
    <text evidence="10">The sequence shown here is derived from an EMBL/GenBank/DDBJ whole genome shotgun (WGS) entry which is preliminary data.</text>
</comment>
<dbReference type="InterPro" id="IPR011989">
    <property type="entry name" value="ARM-like"/>
</dbReference>
<feature type="region of interest" description="Disordered" evidence="6">
    <location>
        <begin position="315"/>
        <end position="364"/>
    </location>
</feature>